<protein>
    <recommendedName>
        <fullName evidence="8">DDE Tnp4 domain-containing protein</fullName>
    </recommendedName>
</protein>
<comment type="caution">
    <text evidence="9">The sequence shown here is derived from an EMBL/GenBank/DDBJ whole genome shotgun (WGS) entry which is preliminary data.</text>
</comment>
<dbReference type="GO" id="GO:0005634">
    <property type="term" value="C:nucleus"/>
    <property type="evidence" value="ECO:0007669"/>
    <property type="project" value="UniProtKB-SubCell"/>
</dbReference>
<keyword evidence="4" id="KW-0540">Nuclease</keyword>
<sequence length="399" mass="46398">MMLELLREEEEDDQLLLMHRNKRRNPISNLFLTRKSEGFFEKLIKGHLVTDDIKFREFFRLNRRQFYFVLSLIKNQIQKTPTMRWQEPITPEEKLAVTLRYLATGESFRSLAFAFRISYSYISIIVKETLAVLKQNLMPIFLPDPNMIDFKTRAEEFWTKWNFPNCILAIDGKHVRIRCPNNSGSLFFNYKDYFSTVLLAMVDANYKFVAIDVGSYGREGDSGIFLKSTMGQQILNGVFKFPEDSALPGTDIIVPHVVLGDQAFRLHKHILRPFSQKSARGDNSKTVFNYRLSRARRVTENAFGLLSQIFRVYYQPINIAPTTVDDLIIVTCCLHNMLRDAYLENNGKAYYQFDQECSTQNNNMMSFSGEGGFINTEGVRVRDIFKDYFANIGAVPWQM</sequence>
<evidence type="ECO:0000256" key="6">
    <source>
        <dbReference type="ARBA" id="ARBA00022801"/>
    </source>
</evidence>
<comment type="subcellular location">
    <subcellularLocation>
        <location evidence="2">Nucleus</location>
    </subcellularLocation>
</comment>
<dbReference type="GO" id="GO:0046872">
    <property type="term" value="F:metal ion binding"/>
    <property type="evidence" value="ECO:0007669"/>
    <property type="project" value="UniProtKB-KW"/>
</dbReference>
<dbReference type="Pfam" id="PF13359">
    <property type="entry name" value="DDE_Tnp_4"/>
    <property type="match status" value="1"/>
</dbReference>
<keyword evidence="6" id="KW-0378">Hydrolase</keyword>
<evidence type="ECO:0000256" key="2">
    <source>
        <dbReference type="ARBA" id="ARBA00004123"/>
    </source>
</evidence>
<name>A0AAV0XSY2_9HEMI</name>
<dbReference type="PANTHER" id="PTHR22930">
    <property type="match status" value="1"/>
</dbReference>
<organism evidence="9 10">
    <name type="scientific">Macrosiphum euphorbiae</name>
    <name type="common">potato aphid</name>
    <dbReference type="NCBI Taxonomy" id="13131"/>
    <lineage>
        <taxon>Eukaryota</taxon>
        <taxon>Metazoa</taxon>
        <taxon>Ecdysozoa</taxon>
        <taxon>Arthropoda</taxon>
        <taxon>Hexapoda</taxon>
        <taxon>Insecta</taxon>
        <taxon>Pterygota</taxon>
        <taxon>Neoptera</taxon>
        <taxon>Paraneoptera</taxon>
        <taxon>Hemiptera</taxon>
        <taxon>Sternorrhyncha</taxon>
        <taxon>Aphidomorpha</taxon>
        <taxon>Aphidoidea</taxon>
        <taxon>Aphididae</taxon>
        <taxon>Macrosiphini</taxon>
        <taxon>Macrosiphum</taxon>
    </lineage>
</organism>
<dbReference type="AlphaFoldDB" id="A0AAV0XSY2"/>
<evidence type="ECO:0000313" key="9">
    <source>
        <dbReference type="EMBL" id="CAI6370421.1"/>
    </source>
</evidence>
<comment type="cofactor">
    <cofactor evidence="1">
        <name>a divalent metal cation</name>
        <dbReference type="ChEBI" id="CHEBI:60240"/>
    </cofactor>
</comment>
<evidence type="ECO:0000256" key="7">
    <source>
        <dbReference type="ARBA" id="ARBA00023242"/>
    </source>
</evidence>
<reference evidence="9 10" key="1">
    <citation type="submission" date="2023-01" db="EMBL/GenBank/DDBJ databases">
        <authorList>
            <person name="Whitehead M."/>
        </authorList>
    </citation>
    <scope>NUCLEOTIDE SEQUENCE [LARGE SCALE GENOMIC DNA]</scope>
</reference>
<keyword evidence="7" id="KW-0539">Nucleus</keyword>
<keyword evidence="10" id="KW-1185">Reference proteome</keyword>
<evidence type="ECO:0000256" key="5">
    <source>
        <dbReference type="ARBA" id="ARBA00022723"/>
    </source>
</evidence>
<dbReference type="GO" id="GO:0016787">
    <property type="term" value="F:hydrolase activity"/>
    <property type="evidence" value="ECO:0007669"/>
    <property type="project" value="UniProtKB-KW"/>
</dbReference>
<evidence type="ECO:0000256" key="4">
    <source>
        <dbReference type="ARBA" id="ARBA00022722"/>
    </source>
</evidence>
<dbReference type="GO" id="GO:0004518">
    <property type="term" value="F:nuclease activity"/>
    <property type="evidence" value="ECO:0007669"/>
    <property type="project" value="UniProtKB-KW"/>
</dbReference>
<accession>A0AAV0XSY2</accession>
<dbReference type="InterPro" id="IPR027806">
    <property type="entry name" value="HARBI1_dom"/>
</dbReference>
<feature type="domain" description="DDE Tnp4" evidence="8">
    <location>
        <begin position="170"/>
        <end position="336"/>
    </location>
</feature>
<evidence type="ECO:0000259" key="8">
    <source>
        <dbReference type="Pfam" id="PF13359"/>
    </source>
</evidence>
<dbReference type="InterPro" id="IPR045249">
    <property type="entry name" value="HARBI1-like"/>
</dbReference>
<evidence type="ECO:0000313" key="10">
    <source>
        <dbReference type="Proteomes" id="UP001160148"/>
    </source>
</evidence>
<comment type="similarity">
    <text evidence="3">Belongs to the HARBI1 family.</text>
</comment>
<evidence type="ECO:0000256" key="1">
    <source>
        <dbReference type="ARBA" id="ARBA00001968"/>
    </source>
</evidence>
<gene>
    <name evidence="9" type="ORF">MEUPH1_LOCUS24539</name>
</gene>
<proteinExistence type="inferred from homology"/>
<dbReference type="Proteomes" id="UP001160148">
    <property type="component" value="Unassembled WGS sequence"/>
</dbReference>
<dbReference type="EMBL" id="CARXXK010000340">
    <property type="protein sequence ID" value="CAI6370421.1"/>
    <property type="molecule type" value="Genomic_DNA"/>
</dbReference>
<keyword evidence="5" id="KW-0479">Metal-binding</keyword>
<evidence type="ECO:0000256" key="3">
    <source>
        <dbReference type="ARBA" id="ARBA00006958"/>
    </source>
</evidence>
<dbReference type="PANTHER" id="PTHR22930:SF269">
    <property type="entry name" value="NUCLEASE HARBI1-LIKE PROTEIN"/>
    <property type="match status" value="1"/>
</dbReference>